<keyword evidence="9" id="KW-0520">NAD</keyword>
<accession>A0A1L1WJ31</accession>
<keyword evidence="5 9" id="KW-0812">Transmembrane</keyword>
<evidence type="ECO:0000256" key="8">
    <source>
        <dbReference type="ARBA" id="ARBA00049551"/>
    </source>
</evidence>
<geneLocation type="mitochondrion" evidence="10"/>
<feature type="transmembrane region" description="Helical" evidence="9">
    <location>
        <begin position="94"/>
        <end position="115"/>
    </location>
</feature>
<dbReference type="AlphaFoldDB" id="A0A1L1WJ31"/>
<dbReference type="Pfam" id="PF00507">
    <property type="entry name" value="Oxidored_q4"/>
    <property type="match status" value="1"/>
</dbReference>
<feature type="transmembrane region" description="Helical" evidence="9">
    <location>
        <begin position="65"/>
        <end position="88"/>
    </location>
</feature>
<comment type="subcellular location">
    <subcellularLocation>
        <location evidence="1">Membrane</location>
    </subcellularLocation>
    <subcellularLocation>
        <location evidence="9">Mitochondrion membrane</location>
        <topology evidence="9">Multi-pass membrane protein</topology>
    </subcellularLocation>
</comment>
<dbReference type="EC" id="7.1.1.2" evidence="9"/>
<organism evidence="10">
    <name type="scientific">Sinanodonta woodiana</name>
    <name type="common">Chinese pond mussel</name>
    <name type="synonym">Anodonta woodiana</name>
    <dbReference type="NCBI Taxonomy" id="1069815"/>
    <lineage>
        <taxon>Eukaryota</taxon>
        <taxon>Metazoa</taxon>
        <taxon>Spiralia</taxon>
        <taxon>Lophotrochozoa</taxon>
        <taxon>Mollusca</taxon>
        <taxon>Bivalvia</taxon>
        <taxon>Autobranchia</taxon>
        <taxon>Heteroconchia</taxon>
        <taxon>Palaeoheterodonta</taxon>
        <taxon>Unionida</taxon>
        <taxon>Unionoidea</taxon>
        <taxon>Unionidae</taxon>
        <taxon>Unioninae</taxon>
        <taxon>Sinanodonta</taxon>
    </lineage>
</organism>
<keyword evidence="9 10" id="KW-0496">Mitochondrion</keyword>
<comment type="similarity">
    <text evidence="2 9">Belongs to the complex I subunit 3 family.</text>
</comment>
<dbReference type="PANTHER" id="PTHR11058:SF9">
    <property type="entry name" value="NADH-UBIQUINONE OXIDOREDUCTASE CHAIN 3"/>
    <property type="match status" value="1"/>
</dbReference>
<evidence type="ECO:0000313" key="10">
    <source>
        <dbReference type="EMBL" id="AIW52239.1"/>
    </source>
</evidence>
<dbReference type="EMBL" id="KM434235">
    <property type="protein sequence ID" value="AIW52239.1"/>
    <property type="molecule type" value="Genomic_DNA"/>
</dbReference>
<dbReference type="Gene3D" id="1.20.58.1610">
    <property type="entry name" value="NADH:ubiquinone/plastoquinone oxidoreductase, chain 3"/>
    <property type="match status" value="1"/>
</dbReference>
<keyword evidence="9" id="KW-0830">Ubiquinone</keyword>
<keyword evidence="4 9" id="KW-0813">Transport</keyword>
<dbReference type="InterPro" id="IPR038430">
    <property type="entry name" value="NDAH_ubi_oxred_su3_sf"/>
</dbReference>
<dbReference type="InterPro" id="IPR000440">
    <property type="entry name" value="NADH_UbQ/plastoQ_OxRdtase_su3"/>
</dbReference>
<comment type="function">
    <text evidence="9">Core subunit of the mitochondrial membrane respiratory chain NADH dehydrogenase (Complex I) which catalyzes electron transfer from NADH through the respiratory chain, using ubiquinone as an electron acceptor. Essential for the catalytic activity of complex I.</text>
</comment>
<evidence type="ECO:0000256" key="3">
    <source>
        <dbReference type="ARBA" id="ARBA00021007"/>
    </source>
</evidence>
<dbReference type="GO" id="GO:0030964">
    <property type="term" value="C:NADH dehydrogenase complex"/>
    <property type="evidence" value="ECO:0007669"/>
    <property type="project" value="TreeGrafter"/>
</dbReference>
<proteinExistence type="inferred from homology"/>
<evidence type="ECO:0000256" key="5">
    <source>
        <dbReference type="ARBA" id="ARBA00022692"/>
    </source>
</evidence>
<evidence type="ECO:0000256" key="9">
    <source>
        <dbReference type="RuleBase" id="RU003640"/>
    </source>
</evidence>
<reference evidence="10" key="1">
    <citation type="submission" date="2014-09" db="EMBL/GenBank/DDBJ databases">
        <title>Complete M-type mitochondrial genome of Chinese fresh water mussels Anodonta woodiana.</title>
        <authorList>
            <person name="Chen M.L."/>
            <person name="Wang G.L."/>
            <person name="Li J.L."/>
        </authorList>
    </citation>
    <scope>NUCLEOTIDE SEQUENCE</scope>
</reference>
<sequence length="126" mass="14316">MNSKEWAGVLVILTYFICSSVITLIVIVLGLMISSRSNVISELSSPFECGFDPVSNSRVGFSLRFFLVLILFIIFDFETVLLIPSAIWLKEGVLNNWSFFCFVSFLIMLLLGICYELKEGVLQWKD</sequence>
<evidence type="ECO:0000256" key="1">
    <source>
        <dbReference type="ARBA" id="ARBA00004370"/>
    </source>
</evidence>
<protein>
    <recommendedName>
        <fullName evidence="3 9">NADH-ubiquinone oxidoreductase chain 3</fullName>
        <ecNumber evidence="9">7.1.1.2</ecNumber>
    </recommendedName>
</protein>
<evidence type="ECO:0000256" key="6">
    <source>
        <dbReference type="ARBA" id="ARBA00022989"/>
    </source>
</evidence>
<keyword evidence="7 9" id="KW-0472">Membrane</keyword>
<name>A0A1L1WJ31_SINWO</name>
<evidence type="ECO:0000256" key="4">
    <source>
        <dbReference type="ARBA" id="ARBA00022448"/>
    </source>
</evidence>
<keyword evidence="9" id="KW-0679">Respiratory chain</keyword>
<comment type="catalytic activity">
    <reaction evidence="8 9">
        <text>a ubiquinone + NADH + 5 H(+)(in) = a ubiquinol + NAD(+) + 4 H(+)(out)</text>
        <dbReference type="Rhea" id="RHEA:29091"/>
        <dbReference type="Rhea" id="RHEA-COMP:9565"/>
        <dbReference type="Rhea" id="RHEA-COMP:9566"/>
        <dbReference type="ChEBI" id="CHEBI:15378"/>
        <dbReference type="ChEBI" id="CHEBI:16389"/>
        <dbReference type="ChEBI" id="CHEBI:17976"/>
        <dbReference type="ChEBI" id="CHEBI:57540"/>
        <dbReference type="ChEBI" id="CHEBI:57945"/>
        <dbReference type="EC" id="7.1.1.2"/>
    </reaction>
</comment>
<feature type="transmembrane region" description="Helical" evidence="9">
    <location>
        <begin position="6"/>
        <end position="33"/>
    </location>
</feature>
<gene>
    <name evidence="10" type="primary">ND3</name>
</gene>
<keyword evidence="9" id="KW-1278">Translocase</keyword>
<dbReference type="GO" id="GO:0031966">
    <property type="term" value="C:mitochondrial membrane"/>
    <property type="evidence" value="ECO:0007669"/>
    <property type="project" value="UniProtKB-SubCell"/>
</dbReference>
<dbReference type="PANTHER" id="PTHR11058">
    <property type="entry name" value="NADH-UBIQUINONE OXIDOREDUCTASE CHAIN 3"/>
    <property type="match status" value="1"/>
</dbReference>
<dbReference type="GO" id="GO:0008137">
    <property type="term" value="F:NADH dehydrogenase (ubiquinone) activity"/>
    <property type="evidence" value="ECO:0007669"/>
    <property type="project" value="UniProtKB-UniRule"/>
</dbReference>
<evidence type="ECO:0000256" key="2">
    <source>
        <dbReference type="ARBA" id="ARBA00008472"/>
    </source>
</evidence>
<keyword evidence="9" id="KW-0249">Electron transport</keyword>
<evidence type="ECO:0000256" key="7">
    <source>
        <dbReference type="ARBA" id="ARBA00023136"/>
    </source>
</evidence>
<keyword evidence="6 9" id="KW-1133">Transmembrane helix</keyword>